<evidence type="ECO:0000256" key="1">
    <source>
        <dbReference type="ARBA" id="ARBA00023002"/>
    </source>
</evidence>
<evidence type="ECO:0000313" key="4">
    <source>
        <dbReference type="Proteomes" id="UP000184255"/>
    </source>
</evidence>
<dbReference type="PANTHER" id="PTHR43353">
    <property type="entry name" value="SUCCINATE-SEMIALDEHYDE DEHYDROGENASE, MITOCHONDRIAL"/>
    <property type="match status" value="1"/>
</dbReference>
<dbReference type="VEuPathDB" id="FungiDB:FMAN_09806"/>
<dbReference type="PANTHER" id="PTHR43353:SF7">
    <property type="entry name" value="SUCCINATE SEMIALDEHYDE DEHYDROGENASE (EUROFUNG)"/>
    <property type="match status" value="1"/>
</dbReference>
<comment type="caution">
    <text evidence="3">The sequence shown here is derived from an EMBL/GenBank/DDBJ whole genome shotgun (WGS) entry which is preliminary data.</text>
</comment>
<organism evidence="3 4">
    <name type="scientific">Fusarium mangiferae</name>
    <name type="common">Mango malformation disease fungus</name>
    <dbReference type="NCBI Taxonomy" id="192010"/>
    <lineage>
        <taxon>Eukaryota</taxon>
        <taxon>Fungi</taxon>
        <taxon>Dikarya</taxon>
        <taxon>Ascomycota</taxon>
        <taxon>Pezizomycotina</taxon>
        <taxon>Sordariomycetes</taxon>
        <taxon>Hypocreomycetidae</taxon>
        <taxon>Hypocreales</taxon>
        <taxon>Nectriaceae</taxon>
        <taxon>Fusarium</taxon>
        <taxon>Fusarium fujikuroi species complex</taxon>
    </lineage>
</organism>
<gene>
    <name evidence="3" type="ORF">FMAN_09806</name>
</gene>
<dbReference type="EMBL" id="FCQH01000011">
    <property type="protein sequence ID" value="CVL00313.1"/>
    <property type="molecule type" value="Genomic_DNA"/>
</dbReference>
<evidence type="ECO:0000259" key="2">
    <source>
        <dbReference type="Pfam" id="PF00171"/>
    </source>
</evidence>
<dbReference type="Proteomes" id="UP000184255">
    <property type="component" value="Unassembled WGS sequence"/>
</dbReference>
<proteinExistence type="predicted"/>
<dbReference type="Pfam" id="PF00171">
    <property type="entry name" value="Aldedh"/>
    <property type="match status" value="1"/>
</dbReference>
<accession>A0A1L7TW19</accession>
<keyword evidence="1" id="KW-0560">Oxidoreductase</keyword>
<dbReference type="GeneID" id="65089064"/>
<name>A0A1L7TW19_FUSMA</name>
<protein>
    <recommendedName>
        <fullName evidence="2">Aldehyde dehydrogenase domain-containing protein</fullName>
    </recommendedName>
</protein>
<dbReference type="InterPro" id="IPR016161">
    <property type="entry name" value="Ald_DH/histidinol_DH"/>
</dbReference>
<evidence type="ECO:0000313" key="3">
    <source>
        <dbReference type="EMBL" id="CVL00313.1"/>
    </source>
</evidence>
<reference evidence="4" key="1">
    <citation type="journal article" date="2016" name="Genome Biol. Evol.">
        <title>Comparative 'omics' of the Fusarium fujikuroi species complex highlights differences in genetic potential and metabolite synthesis.</title>
        <authorList>
            <person name="Niehaus E.-M."/>
            <person name="Muensterkoetter M."/>
            <person name="Proctor R.H."/>
            <person name="Brown D.W."/>
            <person name="Sharon A."/>
            <person name="Idan Y."/>
            <person name="Oren-Young L."/>
            <person name="Sieber C.M."/>
            <person name="Novak O."/>
            <person name="Pencik A."/>
            <person name="Tarkowska D."/>
            <person name="Hromadova K."/>
            <person name="Freeman S."/>
            <person name="Maymon M."/>
            <person name="Elazar M."/>
            <person name="Youssef S.A."/>
            <person name="El-Shabrawy E.S.M."/>
            <person name="Shalaby A.B.A."/>
            <person name="Houterman P."/>
            <person name="Brock N.L."/>
            <person name="Burkhardt I."/>
            <person name="Tsavkelova E.A."/>
            <person name="Dickschat J.S."/>
            <person name="Galuszka P."/>
            <person name="Gueldener U."/>
            <person name="Tudzynski B."/>
        </authorList>
    </citation>
    <scope>NUCLEOTIDE SEQUENCE [LARGE SCALE GENOMIC DNA]</scope>
    <source>
        <strain evidence="4">MRC7560</strain>
    </source>
</reference>
<dbReference type="SUPFAM" id="SSF53720">
    <property type="entry name" value="ALDH-like"/>
    <property type="match status" value="1"/>
</dbReference>
<dbReference type="RefSeq" id="XP_041686292.1">
    <property type="nucleotide sequence ID" value="XM_041820409.1"/>
</dbReference>
<dbReference type="InterPro" id="IPR050740">
    <property type="entry name" value="Aldehyde_DH_Superfamily"/>
</dbReference>
<dbReference type="AlphaFoldDB" id="A0A1L7TW19"/>
<dbReference type="Gene3D" id="3.40.309.10">
    <property type="entry name" value="Aldehyde Dehydrogenase, Chain A, domain 2"/>
    <property type="match status" value="1"/>
</dbReference>
<feature type="domain" description="Aldehyde dehydrogenase" evidence="2">
    <location>
        <begin position="4"/>
        <end position="155"/>
    </location>
</feature>
<dbReference type="GO" id="GO:0009450">
    <property type="term" value="P:gamma-aminobutyric acid catabolic process"/>
    <property type="evidence" value="ECO:0007669"/>
    <property type="project" value="TreeGrafter"/>
</dbReference>
<dbReference type="GO" id="GO:0004777">
    <property type="term" value="F:succinate-semialdehyde dehydrogenase (NAD+) activity"/>
    <property type="evidence" value="ECO:0007669"/>
    <property type="project" value="TreeGrafter"/>
</dbReference>
<dbReference type="GO" id="GO:0005737">
    <property type="term" value="C:cytoplasm"/>
    <property type="evidence" value="ECO:0007669"/>
    <property type="project" value="TreeGrafter"/>
</dbReference>
<sequence length="157" mass="17271">MALKWRNVGQACTTANRVYIQAGIYEKFATAFSEQPSKFKIGHGDDSVNSFAAAAAFAGHQKAESQVKNALENGFKLRTGLGRPLVLTLLGDTSQFMEPAVLTEITQDMEMATEGTFGPVYGLFKFETEEQAVTWANDTSLGLASYVFTKNSDRLWR</sequence>
<dbReference type="InterPro" id="IPR016163">
    <property type="entry name" value="Ald_DH_C"/>
</dbReference>
<keyword evidence="4" id="KW-1185">Reference proteome</keyword>
<dbReference type="InterPro" id="IPR015590">
    <property type="entry name" value="Aldehyde_DH_dom"/>
</dbReference>